<dbReference type="RefSeq" id="WP_163791872.1">
    <property type="nucleotide sequence ID" value="NZ_AP022604.1"/>
</dbReference>
<dbReference type="Proteomes" id="UP000282551">
    <property type="component" value="Chromosome"/>
</dbReference>
<evidence type="ECO:0000259" key="2">
    <source>
        <dbReference type="Pfam" id="PF21074"/>
    </source>
</evidence>
<dbReference type="Pfam" id="PF21074">
    <property type="entry name" value="GDH_C"/>
    <property type="match status" value="1"/>
</dbReference>
<accession>A0A448IC33</accession>
<organism evidence="3 4">
    <name type="scientific">Mycolicibacterium chitae</name>
    <name type="common">Mycobacterium chitae</name>
    <dbReference type="NCBI Taxonomy" id="1792"/>
    <lineage>
        <taxon>Bacteria</taxon>
        <taxon>Bacillati</taxon>
        <taxon>Actinomycetota</taxon>
        <taxon>Actinomycetes</taxon>
        <taxon>Mycobacteriales</taxon>
        <taxon>Mycobacteriaceae</taxon>
        <taxon>Mycolicibacterium</taxon>
    </lineage>
</organism>
<dbReference type="SUPFAM" id="SSF51735">
    <property type="entry name" value="NAD(P)-binding Rossmann-fold domains"/>
    <property type="match status" value="1"/>
</dbReference>
<dbReference type="InterPro" id="IPR036291">
    <property type="entry name" value="NAD(P)-bd_dom_sf"/>
</dbReference>
<sequence>MHTGERPVHFLLATDRDTATSGYARIIIEAQEPVPLRRILPVLESLDIEALEEHASAPTQRDGTSWYRYEFTVAAGRSAREALFNPDNTPAITDAFHAMWSGLAEADDFNSLILAAGLSWQQVAILRALGRYLGQTRLPYAQNRIQQILLAHLDATRALVGLFEARFGTTGVAPDNPERQARVHVAQEQVSHEIHQVVSLDADRILRGYASVARAMVRTNAFAKDVLTEARPWLAFKVLPGDIEELPHPRPKFEIFVYSPTIEGVHMRFGRVARGGLRWSDRLDDYRTEVLGLAKAQAVKNAVIVPVGAKGIFVLKQPPVDLEAGRAGYRQFISGLLDVTDNVTADGAPEQPDHLVCYDAADPYLVVAADKGTAKFSDIANEIAQDRGFWLGDAFASGGSTGYDHKALGITARGAWISATAHLRELGIDVTADDFTAVGIGDMSGDVFGNGMLRSPRLGLVAAFDHRHIFCDPTPDRAAAFAERQRLYGLPSSSWADYDRTLISPGGGVWSRECKTIPVNPRLRAALGIEDAVDALTPDALIRAMLCAPVDLLFNGGVGTYVKAAAEQHSEIDDKVNDAVRVDGAAVRARCITEGGNLGVSARGRIEFARSGSLINSDAIDNAAGVDCSDHEVNIKVLLNSLPDGTLTGPQRARLLVSMTDAVVALVLDNNLDHNAILGCARHDAHRLIRVHAEMVSDLEHRRGLRRDLENLPTAEEFDDLERHGLGLTAPQLATLLAHTKLDLKEDLQHSTLFDDDYFLPMLREYFPTPLHQTYGEELQHHPLRREIITTVVVNRLVSAGGLTFAHRLADDSAATAEDVVRSFCIAAELFDIAPLLSAIRGAGLPSALTHELSSEARRLLDRAARWLLNQRRQPLDIVGEISRLQPTVAALRPRIGGLLRGREADAVAAAATAYQLRGVPAEIARALSESLYWFSALDIADAVQRHPGHDPIDLADTYFALSDHLGIDQLLHSISALPRGDRWHAQARLALRENLYESLEALALDAAQSDPGDSASERIRAWEERNRSSLDRSQRALARLHNAAPYDLAALSVAATHIRRMTVAADGWGHRAYTLSLRSGQVPGSGVVLRDPVG</sequence>
<dbReference type="InterPro" id="IPR049056">
    <property type="entry name" value="NAD_Glu_DH_HM3"/>
</dbReference>
<dbReference type="AlphaFoldDB" id="A0A448IC33"/>
<reference evidence="3 4" key="1">
    <citation type="submission" date="2018-12" db="EMBL/GenBank/DDBJ databases">
        <authorList>
            <consortium name="Pathogen Informatics"/>
        </authorList>
    </citation>
    <scope>NUCLEOTIDE SEQUENCE [LARGE SCALE GENOMIC DNA]</scope>
    <source>
        <strain evidence="3 4">NCTC10485</strain>
    </source>
</reference>
<keyword evidence="4" id="KW-1185">Reference proteome</keyword>
<dbReference type="InterPro" id="IPR007780">
    <property type="entry name" value="NAD_Glu_DH_bac"/>
</dbReference>
<gene>
    <name evidence="3" type="primary">gdh</name>
    <name evidence="3" type="ORF">NCTC10485_04218</name>
</gene>
<dbReference type="GO" id="GO:0004069">
    <property type="term" value="F:L-aspartate:2-oxoglutarate aminotransferase activity"/>
    <property type="evidence" value="ECO:0007669"/>
    <property type="project" value="InterPro"/>
</dbReference>
<dbReference type="Pfam" id="PF21078">
    <property type="entry name" value="GDH_HM3"/>
    <property type="match status" value="1"/>
</dbReference>
<evidence type="ECO:0000313" key="4">
    <source>
        <dbReference type="Proteomes" id="UP000282551"/>
    </source>
</evidence>
<name>A0A448IC33_MYCCI</name>
<dbReference type="GO" id="GO:0006538">
    <property type="term" value="P:L-glutamate catabolic process"/>
    <property type="evidence" value="ECO:0007669"/>
    <property type="project" value="InterPro"/>
</dbReference>
<protein>
    <submittedName>
        <fullName evidence="3">NAD-dependent glutamate dehydrogenase Gdh</fullName>
        <ecNumber evidence="3">1.4.1.2</ecNumber>
    </submittedName>
</protein>
<dbReference type="Pfam" id="PF05088">
    <property type="entry name" value="Bac_GDH_CD"/>
    <property type="match status" value="1"/>
</dbReference>
<dbReference type="EMBL" id="LR134355">
    <property type="protein sequence ID" value="VEG49904.1"/>
    <property type="molecule type" value="Genomic_DNA"/>
</dbReference>
<dbReference type="InterPro" id="IPR046346">
    <property type="entry name" value="Aminoacid_DH-like_N_sf"/>
</dbReference>
<evidence type="ECO:0000259" key="1">
    <source>
        <dbReference type="Pfam" id="PF05088"/>
    </source>
</evidence>
<keyword evidence="3" id="KW-0560">Oxidoreductase</keyword>
<evidence type="ECO:0000313" key="3">
    <source>
        <dbReference type="EMBL" id="VEG49904.1"/>
    </source>
</evidence>
<dbReference type="EC" id="1.4.1.2" evidence="3"/>
<feature type="domain" description="NAD-glutamate dehydrogenase catalytic" evidence="1">
    <location>
        <begin position="190"/>
        <end position="678"/>
    </location>
</feature>
<dbReference type="GO" id="GO:0004352">
    <property type="term" value="F:glutamate dehydrogenase (NAD+) activity"/>
    <property type="evidence" value="ECO:0007669"/>
    <property type="project" value="UniProtKB-EC"/>
</dbReference>
<dbReference type="PANTHER" id="PTHR43403:SF1">
    <property type="entry name" value="NAD-SPECIFIC GLUTAMATE DEHYDROGENASE"/>
    <property type="match status" value="1"/>
</dbReference>
<dbReference type="InterPro" id="IPR048381">
    <property type="entry name" value="GDH_C"/>
</dbReference>
<dbReference type="SUPFAM" id="SSF53223">
    <property type="entry name" value="Aminoacid dehydrogenase-like, N-terminal domain"/>
    <property type="match status" value="1"/>
</dbReference>
<dbReference type="InterPro" id="IPR028971">
    <property type="entry name" value="NAD-GDH_cat"/>
</dbReference>
<dbReference type="PANTHER" id="PTHR43403">
    <property type="entry name" value="NAD-SPECIFIC GLUTAMATE DEHYDROGENASE"/>
    <property type="match status" value="1"/>
</dbReference>
<feature type="domain" description="NAD-specific glutamate dehydrogenase C-terminal" evidence="2">
    <location>
        <begin position="725"/>
        <end position="1060"/>
    </location>
</feature>
<proteinExistence type="predicted"/>